<feature type="region of interest" description="Disordered" evidence="1">
    <location>
        <begin position="1"/>
        <end position="65"/>
    </location>
</feature>
<dbReference type="InterPro" id="IPR022024">
    <property type="entry name" value="DUF3602"/>
</dbReference>
<dbReference type="RefSeq" id="XP_018708893.1">
    <property type="nucleotide sequence ID" value="XM_018844443.1"/>
</dbReference>
<dbReference type="EMBL" id="AZHB01000001">
    <property type="protein sequence ID" value="OAA73935.1"/>
    <property type="molecule type" value="Genomic_DNA"/>
</dbReference>
<dbReference type="Pfam" id="PF12223">
    <property type="entry name" value="DUF3602"/>
    <property type="match status" value="2"/>
</dbReference>
<dbReference type="AlphaFoldDB" id="A0A168EL26"/>
<evidence type="ECO:0000313" key="3">
    <source>
        <dbReference type="Proteomes" id="UP000076744"/>
    </source>
</evidence>
<organism evidence="2 3">
    <name type="scientific">Cordyceps fumosorosea (strain ARSEF 2679)</name>
    <name type="common">Isaria fumosorosea</name>
    <dbReference type="NCBI Taxonomy" id="1081104"/>
    <lineage>
        <taxon>Eukaryota</taxon>
        <taxon>Fungi</taxon>
        <taxon>Dikarya</taxon>
        <taxon>Ascomycota</taxon>
        <taxon>Pezizomycotina</taxon>
        <taxon>Sordariomycetes</taxon>
        <taxon>Hypocreomycetidae</taxon>
        <taxon>Hypocreales</taxon>
        <taxon>Cordycipitaceae</taxon>
        <taxon>Cordyceps</taxon>
    </lineage>
</organism>
<dbReference type="PANTHER" id="PTHR34693">
    <property type="entry name" value="PROTEIN PAR32"/>
    <property type="match status" value="1"/>
</dbReference>
<sequence>MTSDSMVRVGRGGAGNYHSAPVNKKDASGKSQVAGATQPASAPALTGRGGAGNILSGSNAVAHTEGKERLNNLEAIGTAAASNHDHNMLAGRGGAGNWRDTRATREDEDEDAARDAEARRAIVAHVNFELRRPEPTHTRVRHSERRLQPTYIRLRDNERHLNRYL</sequence>
<comment type="caution">
    <text evidence="2">The sequence shown here is derived from an EMBL/GenBank/DDBJ whole genome shotgun (WGS) entry which is preliminary data.</text>
</comment>
<evidence type="ECO:0000256" key="1">
    <source>
        <dbReference type="SAM" id="MobiDB-lite"/>
    </source>
</evidence>
<feature type="region of interest" description="Disordered" evidence="1">
    <location>
        <begin position="84"/>
        <end position="114"/>
    </location>
</feature>
<name>A0A168EL26_CORFA</name>
<dbReference type="PANTHER" id="PTHR34693:SF1">
    <property type="entry name" value="PROTEIN PAR32"/>
    <property type="match status" value="1"/>
</dbReference>
<proteinExistence type="predicted"/>
<reference evidence="2 3" key="1">
    <citation type="journal article" date="2016" name="Genome Biol. Evol.">
        <title>Divergent and convergent evolution of fungal pathogenicity.</title>
        <authorList>
            <person name="Shang Y."/>
            <person name="Xiao G."/>
            <person name="Zheng P."/>
            <person name="Cen K."/>
            <person name="Zhan S."/>
            <person name="Wang C."/>
        </authorList>
    </citation>
    <scope>NUCLEOTIDE SEQUENCE [LARGE SCALE GENOMIC DNA]</scope>
    <source>
        <strain evidence="2 3">ARSEF 2679</strain>
    </source>
</reference>
<gene>
    <name evidence="2" type="ORF">ISF_00836</name>
</gene>
<dbReference type="Proteomes" id="UP000076744">
    <property type="component" value="Unassembled WGS sequence"/>
</dbReference>
<dbReference type="GeneID" id="30017128"/>
<feature type="compositionally biased region" description="Polar residues" evidence="1">
    <location>
        <begin position="29"/>
        <end position="40"/>
    </location>
</feature>
<evidence type="ECO:0000313" key="2">
    <source>
        <dbReference type="EMBL" id="OAA73935.1"/>
    </source>
</evidence>
<dbReference type="InterPro" id="IPR053203">
    <property type="entry name" value="Cisplatin_resist-associated"/>
</dbReference>
<dbReference type="OrthoDB" id="4159136at2759"/>
<accession>A0A168EL26</accession>
<protein>
    <submittedName>
        <fullName evidence="2">Uncharacterized protein</fullName>
    </submittedName>
</protein>
<keyword evidence="3" id="KW-1185">Reference proteome</keyword>